<proteinExistence type="predicted"/>
<feature type="compositionally biased region" description="Acidic residues" evidence="1">
    <location>
        <begin position="33"/>
        <end position="62"/>
    </location>
</feature>
<dbReference type="eggNOG" id="COG1716">
    <property type="taxonomic scope" value="Bacteria"/>
</dbReference>
<dbReference type="Proteomes" id="UP000005801">
    <property type="component" value="Unassembled WGS sequence"/>
</dbReference>
<dbReference type="EMBL" id="ABCS01000022">
    <property type="protein sequence ID" value="EDM79118.1"/>
    <property type="molecule type" value="Genomic_DNA"/>
</dbReference>
<sequence length="160" mass="16292">MLRLPSTAICTLFCLATLAASGCKKEPTTSPDEGADAATDDADGSMDDGAEVDAPAEPEEEAPSVLSKDSFDSTINDNMDAVLECYMSALEGNAELAGELEAVFTFGADGSVSVAAAEGSTLSDEGLTACIAEAAAGWGFDAPSKDGMTMEYPFNLAPAE</sequence>
<evidence type="ECO:0000256" key="2">
    <source>
        <dbReference type="SAM" id="SignalP"/>
    </source>
</evidence>
<dbReference type="PROSITE" id="PS51257">
    <property type="entry name" value="PROKAR_LIPOPROTEIN"/>
    <property type="match status" value="1"/>
</dbReference>
<comment type="caution">
    <text evidence="3">The sequence shown here is derived from an EMBL/GenBank/DDBJ whole genome shotgun (WGS) entry which is preliminary data.</text>
</comment>
<keyword evidence="4" id="KW-1185">Reference proteome</keyword>
<dbReference type="NCBIfam" id="NF033768">
    <property type="entry name" value="myxo_SS_tail"/>
    <property type="match status" value="1"/>
</dbReference>
<dbReference type="RefSeq" id="WP_006971647.1">
    <property type="nucleotide sequence ID" value="NZ_ABCS01000022.1"/>
</dbReference>
<dbReference type="InterPro" id="IPR049806">
    <property type="entry name" value="MasK-like_C"/>
</dbReference>
<evidence type="ECO:0000313" key="4">
    <source>
        <dbReference type="Proteomes" id="UP000005801"/>
    </source>
</evidence>
<evidence type="ECO:0000313" key="3">
    <source>
        <dbReference type="EMBL" id="EDM79118.1"/>
    </source>
</evidence>
<name>A6G4J8_9BACT</name>
<protein>
    <submittedName>
        <fullName evidence="3">Uncharacterized protein</fullName>
    </submittedName>
</protein>
<accession>A6G4J8</accession>
<evidence type="ECO:0000256" key="1">
    <source>
        <dbReference type="SAM" id="MobiDB-lite"/>
    </source>
</evidence>
<feature type="signal peptide" evidence="2">
    <location>
        <begin position="1"/>
        <end position="19"/>
    </location>
</feature>
<feature type="chain" id="PRO_5002697389" evidence="2">
    <location>
        <begin position="20"/>
        <end position="160"/>
    </location>
</feature>
<organism evidence="3 4">
    <name type="scientific">Plesiocystis pacifica SIR-1</name>
    <dbReference type="NCBI Taxonomy" id="391625"/>
    <lineage>
        <taxon>Bacteria</taxon>
        <taxon>Pseudomonadati</taxon>
        <taxon>Myxococcota</taxon>
        <taxon>Polyangia</taxon>
        <taxon>Nannocystales</taxon>
        <taxon>Nannocystaceae</taxon>
        <taxon>Plesiocystis</taxon>
    </lineage>
</organism>
<keyword evidence="2" id="KW-0732">Signal</keyword>
<reference evidence="3 4" key="1">
    <citation type="submission" date="2007-06" db="EMBL/GenBank/DDBJ databases">
        <authorList>
            <person name="Shimkets L."/>
            <person name="Ferriera S."/>
            <person name="Johnson J."/>
            <person name="Kravitz S."/>
            <person name="Beeson K."/>
            <person name="Sutton G."/>
            <person name="Rogers Y.-H."/>
            <person name="Friedman R."/>
            <person name="Frazier M."/>
            <person name="Venter J.C."/>
        </authorList>
    </citation>
    <scope>NUCLEOTIDE SEQUENCE [LARGE SCALE GENOMIC DNA]</scope>
    <source>
        <strain evidence="3 4">SIR-1</strain>
    </source>
</reference>
<gene>
    <name evidence="3" type="ORF">PPSIR1_27168</name>
</gene>
<feature type="region of interest" description="Disordered" evidence="1">
    <location>
        <begin position="23"/>
        <end position="72"/>
    </location>
</feature>
<dbReference type="OrthoDB" id="5522042at2"/>
<dbReference type="AlphaFoldDB" id="A6G4J8"/>